<dbReference type="InterPro" id="IPR043130">
    <property type="entry name" value="CDP-OH_PTrfase_TM_dom"/>
</dbReference>
<dbReference type="OrthoDB" id="10251079at2759"/>
<dbReference type="GO" id="GO:0016020">
    <property type="term" value="C:membrane"/>
    <property type="evidence" value="ECO:0007669"/>
    <property type="project" value="UniProtKB-SubCell"/>
</dbReference>
<evidence type="ECO:0000256" key="2">
    <source>
        <dbReference type="ARBA" id="ARBA00022679"/>
    </source>
</evidence>
<dbReference type="InterPro" id="IPR048254">
    <property type="entry name" value="CDP_ALCOHOL_P_TRANSF_CS"/>
</dbReference>
<evidence type="ECO:0000313" key="12">
    <source>
        <dbReference type="Proteomes" id="UP000612055"/>
    </source>
</evidence>
<evidence type="ECO:0000256" key="10">
    <source>
        <dbReference type="SAM" id="SignalP"/>
    </source>
</evidence>
<feature type="region of interest" description="Disordered" evidence="9">
    <location>
        <begin position="194"/>
        <end position="240"/>
    </location>
</feature>
<keyword evidence="3" id="KW-0812">Transmembrane</keyword>
<keyword evidence="2 8" id="KW-0808">Transferase</keyword>
<gene>
    <name evidence="11" type="ORF">HYH03_007092</name>
</gene>
<evidence type="ECO:0000313" key="11">
    <source>
        <dbReference type="EMBL" id="KAG2494852.1"/>
    </source>
</evidence>
<reference evidence="11" key="1">
    <citation type="journal article" date="2020" name="bioRxiv">
        <title>Comparative genomics of Chlamydomonas.</title>
        <authorList>
            <person name="Craig R.J."/>
            <person name="Hasan A.R."/>
            <person name="Ness R.W."/>
            <person name="Keightley P.D."/>
        </authorList>
    </citation>
    <scope>NUCLEOTIDE SEQUENCE</scope>
    <source>
        <strain evidence="11">CCAP 11/70</strain>
    </source>
</reference>
<evidence type="ECO:0000256" key="4">
    <source>
        <dbReference type="ARBA" id="ARBA00022989"/>
    </source>
</evidence>
<dbReference type="EMBL" id="JAEHOE010000028">
    <property type="protein sequence ID" value="KAG2494852.1"/>
    <property type="molecule type" value="Genomic_DNA"/>
</dbReference>
<keyword evidence="5" id="KW-0443">Lipid metabolism</keyword>
<name>A0A835Y1H4_9CHLO</name>
<dbReference type="PANTHER" id="PTHR15362:SF13">
    <property type="entry name" value="SI:CH1073-145M9.1"/>
    <property type="match status" value="1"/>
</dbReference>
<comment type="subcellular location">
    <subcellularLocation>
        <location evidence="1">Membrane</location>
        <topology evidence="1">Multi-pass membrane protein</topology>
    </subcellularLocation>
</comment>
<dbReference type="InterPro" id="IPR000462">
    <property type="entry name" value="CDP-OH_P_trans"/>
</dbReference>
<dbReference type="PROSITE" id="PS00379">
    <property type="entry name" value="CDP_ALCOHOL_P_TRANSF"/>
    <property type="match status" value="1"/>
</dbReference>
<evidence type="ECO:0000256" key="3">
    <source>
        <dbReference type="ARBA" id="ARBA00022692"/>
    </source>
</evidence>
<keyword evidence="4" id="KW-1133">Transmembrane helix</keyword>
<proteinExistence type="inferred from homology"/>
<feature type="signal peptide" evidence="10">
    <location>
        <begin position="1"/>
        <end position="31"/>
    </location>
</feature>
<evidence type="ECO:0000256" key="7">
    <source>
        <dbReference type="ARBA" id="ARBA00023264"/>
    </source>
</evidence>
<dbReference type="Pfam" id="PF01066">
    <property type="entry name" value="CDP-OH_P_transf"/>
    <property type="match status" value="1"/>
</dbReference>
<keyword evidence="10" id="KW-0732">Signal</keyword>
<evidence type="ECO:0000256" key="6">
    <source>
        <dbReference type="ARBA" id="ARBA00023136"/>
    </source>
</evidence>
<evidence type="ECO:0000256" key="8">
    <source>
        <dbReference type="RuleBase" id="RU003750"/>
    </source>
</evidence>
<keyword evidence="6" id="KW-0472">Membrane</keyword>
<evidence type="ECO:0000256" key="9">
    <source>
        <dbReference type="SAM" id="MobiDB-lite"/>
    </source>
</evidence>
<evidence type="ECO:0008006" key="13">
    <source>
        <dbReference type="Google" id="ProtNLM"/>
    </source>
</evidence>
<feature type="chain" id="PRO_5032670904" description="CDP-diacylglycerol--inositol 3-phosphatidyltransferase" evidence="10">
    <location>
        <begin position="32"/>
        <end position="240"/>
    </location>
</feature>
<dbReference type="GO" id="GO:0008654">
    <property type="term" value="P:phospholipid biosynthetic process"/>
    <property type="evidence" value="ECO:0007669"/>
    <property type="project" value="InterPro"/>
</dbReference>
<keyword evidence="12" id="KW-1185">Reference proteome</keyword>
<protein>
    <recommendedName>
        <fullName evidence="13">CDP-diacylglycerol--inositol 3-phosphatidyltransferase</fullName>
    </recommendedName>
</protein>
<evidence type="ECO:0000256" key="1">
    <source>
        <dbReference type="ARBA" id="ARBA00004141"/>
    </source>
</evidence>
<sequence length="240" mass="23979">MACVGAALARSQPRTALLLFLANFVLDGVDGALARRLGQTSSFGAFLDVAVDVASRGLLWVMALGAPGLAPVLLEALTFVATHAASGPAWKDRAAFAGAPRWAQAVMANGFKTPAGVLAIGGLMLCPLWTWARGALPHTPWAHPLLGLVLVPGRLLAAGVELWLLGSHVSRLLGDDVAAAVERRAAAADVAGLGKAGVGGGEGKAAGKGKGKGAGKGAQEEPEEPETPGGVEGPAAPAVG</sequence>
<dbReference type="Proteomes" id="UP000612055">
    <property type="component" value="Unassembled WGS sequence"/>
</dbReference>
<feature type="compositionally biased region" description="Low complexity" evidence="9">
    <location>
        <begin position="227"/>
        <end position="240"/>
    </location>
</feature>
<evidence type="ECO:0000256" key="5">
    <source>
        <dbReference type="ARBA" id="ARBA00023098"/>
    </source>
</evidence>
<organism evidence="11 12">
    <name type="scientific">Edaphochlamys debaryana</name>
    <dbReference type="NCBI Taxonomy" id="47281"/>
    <lineage>
        <taxon>Eukaryota</taxon>
        <taxon>Viridiplantae</taxon>
        <taxon>Chlorophyta</taxon>
        <taxon>core chlorophytes</taxon>
        <taxon>Chlorophyceae</taxon>
        <taxon>CS clade</taxon>
        <taxon>Chlamydomonadales</taxon>
        <taxon>Chlamydomonadales incertae sedis</taxon>
        <taxon>Edaphochlamys</taxon>
    </lineage>
</organism>
<comment type="caution">
    <text evidence="11">The sequence shown here is derived from an EMBL/GenBank/DDBJ whole genome shotgun (WGS) entry which is preliminary data.</text>
</comment>
<dbReference type="GO" id="GO:0016780">
    <property type="term" value="F:phosphotransferase activity, for other substituted phosphate groups"/>
    <property type="evidence" value="ECO:0007669"/>
    <property type="project" value="InterPro"/>
</dbReference>
<keyword evidence="7" id="KW-1208">Phospholipid metabolism</keyword>
<feature type="compositionally biased region" description="Gly residues" evidence="9">
    <location>
        <begin position="194"/>
        <end position="206"/>
    </location>
</feature>
<dbReference type="PANTHER" id="PTHR15362">
    <property type="entry name" value="PHOSPHATIDYLINOSITOL SYNTHASE"/>
    <property type="match status" value="1"/>
</dbReference>
<dbReference type="AlphaFoldDB" id="A0A835Y1H4"/>
<dbReference type="Gene3D" id="1.20.120.1760">
    <property type="match status" value="1"/>
</dbReference>
<accession>A0A835Y1H4</accession>
<comment type="similarity">
    <text evidence="8">Belongs to the CDP-alcohol phosphatidyltransferase class-I family.</text>
</comment>